<evidence type="ECO:0008006" key="2">
    <source>
        <dbReference type="Google" id="ProtNLM"/>
    </source>
</evidence>
<protein>
    <recommendedName>
        <fullName evidence="2">Methionine synthase</fullName>
    </recommendedName>
</protein>
<dbReference type="Gene3D" id="3.20.20.210">
    <property type="match status" value="1"/>
</dbReference>
<sequence length="353" mass="40291">MPIPGNLLTTAMAVMPHTDPDRAIEIALSLDIPFWPQLPKFDYTEDMYVQASEHFPGIVLNKAEKTLRFSIETFLTEFEETLAQFDNPSYFDISPEYSVVYHRFLAMDHSKRKAIRGQLEGPISFGFNIQDQDGRPILFDDTVRPFLFEFMAKRVNVQLQRLKALNPNAFMFIDEPGLQFLFSAMSGYSDRAAREDMAGFLDRIERPRGIHLCGNPDWDFLLSLDMDILSLDVYTNGEVFRSYARSIQKFLDRGGVLVWGIVPTNEEPFSKESLDTLEERLIGIWDVLDRKGIDRRWLLSRSLLSPATCCLVNSDGERTVEQAFSMIRSLSSRLKRHCGVEDSEGAPFDSTGA</sequence>
<organism evidence="1">
    <name type="scientific">Desulfatirhabdium butyrativorans</name>
    <dbReference type="NCBI Taxonomy" id="340467"/>
    <lineage>
        <taxon>Bacteria</taxon>
        <taxon>Pseudomonadati</taxon>
        <taxon>Thermodesulfobacteriota</taxon>
        <taxon>Desulfobacteria</taxon>
        <taxon>Desulfobacterales</taxon>
        <taxon>Desulfatirhabdiaceae</taxon>
        <taxon>Desulfatirhabdium</taxon>
    </lineage>
</organism>
<comment type="caution">
    <text evidence="1">The sequence shown here is derived from an EMBL/GenBank/DDBJ whole genome shotgun (WGS) entry which is preliminary data.</text>
</comment>
<dbReference type="EMBL" id="DSUH01000184">
    <property type="protein sequence ID" value="HGU32731.1"/>
    <property type="molecule type" value="Genomic_DNA"/>
</dbReference>
<evidence type="ECO:0000313" key="1">
    <source>
        <dbReference type="EMBL" id="HGU32731.1"/>
    </source>
</evidence>
<accession>A0A7C4RQX0</accession>
<name>A0A7C4RQX0_9BACT</name>
<dbReference type="SUPFAM" id="SSF51726">
    <property type="entry name" value="UROD/MetE-like"/>
    <property type="match status" value="1"/>
</dbReference>
<dbReference type="AlphaFoldDB" id="A0A7C4RQX0"/>
<dbReference type="InterPro" id="IPR038071">
    <property type="entry name" value="UROD/MetE-like_sf"/>
</dbReference>
<proteinExistence type="predicted"/>
<gene>
    <name evidence="1" type="ORF">ENS29_07740</name>
</gene>
<reference evidence="1" key="1">
    <citation type="journal article" date="2020" name="mSystems">
        <title>Genome- and Community-Level Interaction Insights into Carbon Utilization and Element Cycling Functions of Hydrothermarchaeota in Hydrothermal Sediment.</title>
        <authorList>
            <person name="Zhou Z."/>
            <person name="Liu Y."/>
            <person name="Xu W."/>
            <person name="Pan J."/>
            <person name="Luo Z.H."/>
            <person name="Li M."/>
        </authorList>
    </citation>
    <scope>NUCLEOTIDE SEQUENCE [LARGE SCALE GENOMIC DNA]</scope>
    <source>
        <strain evidence="1">SpSt-477</strain>
    </source>
</reference>